<dbReference type="EMBL" id="HBUF01040806">
    <property type="protein sequence ID" value="CAG6618060.1"/>
    <property type="molecule type" value="Transcribed_RNA"/>
</dbReference>
<reference evidence="4" key="1">
    <citation type="submission" date="2021-05" db="EMBL/GenBank/DDBJ databases">
        <authorList>
            <person name="Alioto T."/>
            <person name="Alioto T."/>
            <person name="Gomez Garrido J."/>
        </authorList>
    </citation>
    <scope>NUCLEOTIDE SEQUENCE</scope>
</reference>
<feature type="domain" description="TTI1 C-terminal TPR" evidence="3">
    <location>
        <begin position="733"/>
        <end position="967"/>
    </location>
</feature>
<dbReference type="PANTHER" id="PTHR18460">
    <property type="entry name" value="TEL2 INTERACTING PROTEIN 1 TTI1 FAMILY MEMBER"/>
    <property type="match status" value="1"/>
</dbReference>
<dbReference type="PANTHER" id="PTHR18460:SF3">
    <property type="entry name" value="TELO2-INTERACTING PROTEIN 1 HOMOLOG"/>
    <property type="match status" value="1"/>
</dbReference>
<dbReference type="EMBL" id="HBUF01272387">
    <property type="protein sequence ID" value="CAG6685593.1"/>
    <property type="molecule type" value="Transcribed_RNA"/>
</dbReference>
<sequence>MEQLLTSEEKTFLSISFSQLKPACDLLITNPSKQHVNQLLKILSETPPEAIQKLTHYILLPIELHLRNESLKWEVKLYLLQCMKLVLQKSTLDDIKKIQNLYSLLFLLISKEEGLDKLYMTSEEFLIEVLECVTTLMRSLGVAEFYQMSMHPQLSFGVYKCVLIIKNVKASLVQSKAFNCLLTLTQTHDECQSKPNKKELVDLIKKMLPGIVSCCSHAVSVGVLQHHSVTMGAVRTWNKVICLVMKDEDTSDKNISIEAVRAVWEDKVVTKPFDDWTSMADVKLKSSTDIIMAARNHPHWRARLEVSCACRDVLSTCRRTMPSSVNAMLETLIILSQDEMVEVSLPASQTLKHLFESDEHFQLENLLQENLFELLQRLSCIIDSNDETKQVSDFYLLKGYLLCIGKQRLTQLLMTNVYLEQLFSSLTTIVELETSHVSLLDNDFNKDFGNTEYESSTPWKLLRHFTDTKLMLSRVYDVCRVLAACCDVRILIQYLLDMFETQVPNRKEICIVLSFILQHAHFVDSDVKLSMIKSVIESVLHGKVWHAPLSLHVRSEYTGHVADSIAQARSNIVLACLLCEVLGATAQCVAGPAFKQCLFQCLYVLMERAGSQHEYISQAGLQAIQHIVQACQYTNTAHLIADNIDYLSYHITIQLRQETPLVLDAIKVVLQQANDRLLPSIEDILDHVLRKGPSMFIDENKKLSHLNMYLIFVTMIRQWYCNLNPVLGQTDTPVDYVQDLLEFERIKNISEDYEQEEEGDNQYENIPKEEESPQEESPPPAPKYISMVEAILNTCLHFLPSRTLSHQVLVLQIINKGIQILASYNEDVLLPLVHKVWSALVSRLQDTAHPLVLNHSFNLLLTLAITSKDFIRSRTIKEVIPSLSQFLKNSAAESKLKDAGSAYRLTHKYKLQLSLLTNLYQLILSLGLREKDTHHLLSTVSVYLSIHQPAPLQKATVELFRQVMQCDMLRYIAWTQLMSLWPEQAIYEHPKKPRIFKTFNSPDGQPIYKKNVSLLYEHFHKIN</sequence>
<proteinExistence type="predicted"/>
<dbReference type="SUPFAM" id="SSF48371">
    <property type="entry name" value="ARM repeat"/>
    <property type="match status" value="2"/>
</dbReference>
<dbReference type="EMBL" id="HBUF01040805">
    <property type="protein sequence ID" value="CAG6618056.1"/>
    <property type="molecule type" value="Transcribed_RNA"/>
</dbReference>
<dbReference type="Pfam" id="PF24181">
    <property type="entry name" value="TPR_TTI1_C"/>
    <property type="match status" value="1"/>
</dbReference>
<dbReference type="AlphaFoldDB" id="A0A8D8LXC5"/>
<feature type="region of interest" description="Disordered" evidence="1">
    <location>
        <begin position="753"/>
        <end position="780"/>
    </location>
</feature>
<dbReference type="Pfam" id="PF24173">
    <property type="entry name" value="TPR_TTI1_N"/>
    <property type="match status" value="1"/>
</dbReference>
<evidence type="ECO:0000259" key="3">
    <source>
        <dbReference type="Pfam" id="PF24181"/>
    </source>
</evidence>
<dbReference type="Pfam" id="PF24176">
    <property type="entry name" value="TPR_TTI1_2nd"/>
    <property type="match status" value="1"/>
</dbReference>
<dbReference type="GO" id="GO:0005737">
    <property type="term" value="C:cytoplasm"/>
    <property type="evidence" value="ECO:0007669"/>
    <property type="project" value="TreeGrafter"/>
</dbReference>
<name>A0A8D8LXC5_9HEMI</name>
<organism evidence="4">
    <name type="scientific">Cacopsylla melanoneura</name>
    <dbReference type="NCBI Taxonomy" id="428564"/>
    <lineage>
        <taxon>Eukaryota</taxon>
        <taxon>Metazoa</taxon>
        <taxon>Ecdysozoa</taxon>
        <taxon>Arthropoda</taxon>
        <taxon>Hexapoda</taxon>
        <taxon>Insecta</taxon>
        <taxon>Pterygota</taxon>
        <taxon>Neoptera</taxon>
        <taxon>Paraneoptera</taxon>
        <taxon>Hemiptera</taxon>
        <taxon>Sternorrhyncha</taxon>
        <taxon>Psylloidea</taxon>
        <taxon>Psyllidae</taxon>
        <taxon>Psyllinae</taxon>
        <taxon>Cacopsylla</taxon>
    </lineage>
</organism>
<dbReference type="InterPro" id="IPR057567">
    <property type="entry name" value="TPR_TTI1_C"/>
</dbReference>
<protein>
    <submittedName>
        <fullName evidence="4">TELO2-interacting protein 1 homolog</fullName>
    </submittedName>
</protein>
<dbReference type="EMBL" id="HBUF01040804">
    <property type="protein sequence ID" value="CAG6618052.1"/>
    <property type="molecule type" value="Transcribed_RNA"/>
</dbReference>
<dbReference type="InterPro" id="IPR057566">
    <property type="entry name" value="TPR_TTI1_N"/>
</dbReference>
<evidence type="ECO:0000313" key="4">
    <source>
        <dbReference type="EMBL" id="CAG6618060.1"/>
    </source>
</evidence>
<dbReference type="InterPro" id="IPR052587">
    <property type="entry name" value="TELO2-interacting_protein_1"/>
</dbReference>
<dbReference type="InterPro" id="IPR016024">
    <property type="entry name" value="ARM-type_fold"/>
</dbReference>
<dbReference type="Gene3D" id="1.25.10.10">
    <property type="entry name" value="Leucine-rich Repeat Variant"/>
    <property type="match status" value="1"/>
</dbReference>
<feature type="domain" description="TTI1 N-terminal TPR" evidence="2">
    <location>
        <begin position="17"/>
        <end position="339"/>
    </location>
</feature>
<dbReference type="Pfam" id="PF21547">
    <property type="entry name" value="TTI1"/>
    <property type="match status" value="1"/>
</dbReference>
<dbReference type="InterPro" id="IPR011989">
    <property type="entry name" value="ARM-like"/>
</dbReference>
<evidence type="ECO:0000259" key="2">
    <source>
        <dbReference type="Pfam" id="PF24173"/>
    </source>
</evidence>
<evidence type="ECO:0000256" key="1">
    <source>
        <dbReference type="SAM" id="MobiDB-lite"/>
    </source>
</evidence>
<dbReference type="EMBL" id="HBUF01040807">
    <property type="protein sequence ID" value="CAG6618064.1"/>
    <property type="molecule type" value="Transcribed_RNA"/>
</dbReference>
<dbReference type="InterPro" id="IPR049362">
    <property type="entry name" value="TTI1_rpt"/>
</dbReference>
<accession>A0A8D8LXC5</accession>